<dbReference type="InterPro" id="IPR050108">
    <property type="entry name" value="CDK"/>
</dbReference>
<feature type="compositionally biased region" description="Basic and acidic residues" evidence="9">
    <location>
        <begin position="373"/>
        <end position="394"/>
    </location>
</feature>
<feature type="binding site" evidence="7">
    <location>
        <position position="44"/>
    </location>
    <ligand>
        <name>ATP</name>
        <dbReference type="ChEBI" id="CHEBI:30616"/>
    </ligand>
</feature>
<comment type="similarity">
    <text evidence="1">Belongs to the protein kinase superfamily. CMGC Ser/Thr protein kinase family. CDC2/CDKX subfamily.</text>
</comment>
<gene>
    <name evidence="11" type="ORF">CL6EHI_108670</name>
</gene>
<keyword evidence="6 7" id="KW-0067">ATP-binding</keyword>
<dbReference type="SMART" id="SM00220">
    <property type="entry name" value="S_TKc"/>
    <property type="match status" value="1"/>
</dbReference>
<dbReference type="Proteomes" id="UP000078387">
    <property type="component" value="Unassembled WGS sequence"/>
</dbReference>
<name>A0A5K1UXL6_ENTHI</name>
<dbReference type="VEuPathDB" id="AmoebaDB:KM1_097290"/>
<comment type="caution">
    <text evidence="11">The sequence shown here is derived from an EMBL/GenBank/DDBJ whole genome shotgun (WGS) entry which is preliminary data.</text>
</comment>
<dbReference type="GO" id="GO:0005524">
    <property type="term" value="F:ATP binding"/>
    <property type="evidence" value="ECO:0007669"/>
    <property type="project" value="UniProtKB-UniRule"/>
</dbReference>
<feature type="domain" description="Protein kinase" evidence="10">
    <location>
        <begin position="15"/>
        <end position="303"/>
    </location>
</feature>
<evidence type="ECO:0000256" key="3">
    <source>
        <dbReference type="ARBA" id="ARBA00022679"/>
    </source>
</evidence>
<evidence type="ECO:0000313" key="11">
    <source>
        <dbReference type="EMBL" id="GAT97723.1"/>
    </source>
</evidence>
<dbReference type="InterPro" id="IPR000719">
    <property type="entry name" value="Prot_kinase_dom"/>
</dbReference>
<sequence>MLPFDPSENVINDKYEIINQIGCGAYASVYKARTKTTGKLVAIKQLKNDRDQGFPVTSLREIQLLQEIHHPNIIQLIEVLHANDFIERNTTISLVFEFMPHDLSSFLKCEEIVSKVAIGQLKGYMLQILQAIQFLHSNNIIHRDIKTGNILISDDNHIKLGDFGLARKQDDVGIYTNNMVTLWYRPPELLLGETRYKGEVDMWSVGCVFLEIFKHRPVFHGKTENEQLSKIWEICGTPTDLEWPQFKEMKMFQTLALPTPQKRILKDVFKGYDPIFMDLIDHLLQLNPKSRFTADEALQHKYFTGEPRPLKPEEMTKFEPSLESCYRKMQKEKQINRSDSRERRDDRMNRRRQEDDFRYQRANKRGTSFNNRRRTDYSRRDNWRGRRGSNEKFY</sequence>
<keyword evidence="5 11" id="KW-0418">Kinase</keyword>
<dbReference type="InterPro" id="IPR017441">
    <property type="entry name" value="Protein_kinase_ATP_BS"/>
</dbReference>
<dbReference type="VEuPathDB" id="AmoebaDB:EHI_108670"/>
<keyword evidence="2 8" id="KW-0723">Serine/threonine-protein kinase</keyword>
<evidence type="ECO:0000256" key="8">
    <source>
        <dbReference type="RuleBase" id="RU000304"/>
    </source>
</evidence>
<dbReference type="GO" id="GO:0007346">
    <property type="term" value="P:regulation of mitotic cell cycle"/>
    <property type="evidence" value="ECO:0007669"/>
    <property type="project" value="TreeGrafter"/>
</dbReference>
<evidence type="ECO:0000256" key="1">
    <source>
        <dbReference type="ARBA" id="ARBA00006485"/>
    </source>
</evidence>
<dbReference type="VEuPathDB" id="AmoebaDB:EHI5A_170060"/>
<organism evidence="11 12">
    <name type="scientific">Entamoeba histolytica</name>
    <dbReference type="NCBI Taxonomy" id="5759"/>
    <lineage>
        <taxon>Eukaryota</taxon>
        <taxon>Amoebozoa</taxon>
        <taxon>Evosea</taxon>
        <taxon>Archamoebae</taxon>
        <taxon>Mastigamoebida</taxon>
        <taxon>Entamoebidae</taxon>
        <taxon>Entamoeba</taxon>
    </lineage>
</organism>
<evidence type="ECO:0000313" key="12">
    <source>
        <dbReference type="Proteomes" id="UP000078387"/>
    </source>
</evidence>
<evidence type="ECO:0000259" key="10">
    <source>
        <dbReference type="PROSITE" id="PS50011"/>
    </source>
</evidence>
<evidence type="ECO:0000256" key="7">
    <source>
        <dbReference type="PROSITE-ProRule" id="PRU10141"/>
    </source>
</evidence>
<evidence type="ECO:0000256" key="9">
    <source>
        <dbReference type="SAM" id="MobiDB-lite"/>
    </source>
</evidence>
<dbReference type="InterPro" id="IPR008271">
    <property type="entry name" value="Ser/Thr_kinase_AS"/>
</dbReference>
<dbReference type="FunFam" id="1.10.510.10:FF:001457">
    <property type="entry name" value="Cyclin-dependent kinase C-2, putative"/>
    <property type="match status" value="1"/>
</dbReference>
<dbReference type="GO" id="GO:0005634">
    <property type="term" value="C:nucleus"/>
    <property type="evidence" value="ECO:0007669"/>
    <property type="project" value="TreeGrafter"/>
</dbReference>
<dbReference type="GO" id="GO:0004674">
    <property type="term" value="F:protein serine/threonine kinase activity"/>
    <property type="evidence" value="ECO:0007669"/>
    <property type="project" value="UniProtKB-KW"/>
</dbReference>
<dbReference type="FunFam" id="3.30.200.20:FF:000842">
    <property type="entry name" value="Cyclin-dependent kinase C-2, putative"/>
    <property type="match status" value="1"/>
</dbReference>
<dbReference type="Gene3D" id="1.10.510.10">
    <property type="entry name" value="Transferase(Phosphotransferase) domain 1"/>
    <property type="match status" value="1"/>
</dbReference>
<dbReference type="Pfam" id="PF00069">
    <property type="entry name" value="Pkinase"/>
    <property type="match status" value="1"/>
</dbReference>
<dbReference type="AlphaFoldDB" id="A0A5K1UXL6"/>
<dbReference type="EMBL" id="BDEQ01000001">
    <property type="protein sequence ID" value="GAT97723.1"/>
    <property type="molecule type" value="Genomic_DNA"/>
</dbReference>
<evidence type="ECO:0000256" key="6">
    <source>
        <dbReference type="ARBA" id="ARBA00022840"/>
    </source>
</evidence>
<evidence type="ECO:0000256" key="5">
    <source>
        <dbReference type="ARBA" id="ARBA00022777"/>
    </source>
</evidence>
<dbReference type="PROSITE" id="PS00108">
    <property type="entry name" value="PROTEIN_KINASE_ST"/>
    <property type="match status" value="1"/>
</dbReference>
<dbReference type="VEuPathDB" id="AmoebaDB:EHI7A_148600"/>
<dbReference type="PANTHER" id="PTHR24056:SF107">
    <property type="entry name" value="CYCLIN-DEPENDENT KINASE 11A-RELATED"/>
    <property type="match status" value="1"/>
</dbReference>
<accession>A0A5K1UXL6</accession>
<dbReference type="PROSITE" id="PS00107">
    <property type="entry name" value="PROTEIN_KINASE_ATP"/>
    <property type="match status" value="1"/>
</dbReference>
<evidence type="ECO:0000256" key="4">
    <source>
        <dbReference type="ARBA" id="ARBA00022741"/>
    </source>
</evidence>
<proteinExistence type="inferred from homology"/>
<dbReference type="OMA" id="FPHCDES"/>
<dbReference type="SUPFAM" id="SSF56112">
    <property type="entry name" value="Protein kinase-like (PK-like)"/>
    <property type="match status" value="1"/>
</dbReference>
<dbReference type="PANTHER" id="PTHR24056">
    <property type="entry name" value="CELL DIVISION PROTEIN KINASE"/>
    <property type="match status" value="1"/>
</dbReference>
<dbReference type="InterPro" id="IPR011009">
    <property type="entry name" value="Kinase-like_dom_sf"/>
</dbReference>
<feature type="compositionally biased region" description="Basic and acidic residues" evidence="9">
    <location>
        <begin position="328"/>
        <end position="359"/>
    </location>
</feature>
<keyword evidence="4 7" id="KW-0547">Nucleotide-binding</keyword>
<protein>
    <submittedName>
        <fullName evidence="11">Protein kinase domain containing protein</fullName>
    </submittedName>
</protein>
<dbReference type="VEuPathDB" id="AmoebaDB:EHI8A_166840"/>
<dbReference type="PROSITE" id="PS50011">
    <property type="entry name" value="PROTEIN_KINASE_DOM"/>
    <property type="match status" value="1"/>
</dbReference>
<dbReference type="Gene3D" id="3.30.200.20">
    <property type="entry name" value="Phosphorylase Kinase, domain 1"/>
    <property type="match status" value="1"/>
</dbReference>
<keyword evidence="3" id="KW-0808">Transferase</keyword>
<evidence type="ECO:0000256" key="2">
    <source>
        <dbReference type="ARBA" id="ARBA00022527"/>
    </source>
</evidence>
<reference evidence="11 12" key="1">
    <citation type="submission" date="2016-05" db="EMBL/GenBank/DDBJ databases">
        <title>First whole genome sequencing of Entamoeba histolytica HM1:IMSS-clone-6.</title>
        <authorList>
            <person name="Mukherjee Avik.K."/>
            <person name="Izumyama S."/>
            <person name="Nakada-Tsukui K."/>
            <person name="Nozaki T."/>
        </authorList>
    </citation>
    <scope>NUCLEOTIDE SEQUENCE [LARGE SCALE GENOMIC DNA]</scope>
    <source>
        <strain evidence="11 12">HM1:IMSS clone 6</strain>
    </source>
</reference>
<dbReference type="CDD" id="cd07840">
    <property type="entry name" value="STKc_CDK9_like"/>
    <property type="match status" value="1"/>
</dbReference>
<feature type="region of interest" description="Disordered" evidence="9">
    <location>
        <begin position="328"/>
        <end position="394"/>
    </location>
</feature>